<comment type="cofactor">
    <cofactor evidence="13">
        <name>Mn(2+)</name>
        <dbReference type="ChEBI" id="CHEBI:29035"/>
    </cofactor>
    <cofactor evidence="13">
        <name>Fe(2+)</name>
        <dbReference type="ChEBI" id="CHEBI:29033"/>
    </cofactor>
    <text evidence="13">Binds 1 Mn(2+) or Fe(2+) ion per subunit.</text>
</comment>
<dbReference type="SUPFAM" id="SSF46785">
    <property type="entry name" value="Winged helix' DNA-binding domain"/>
    <property type="match status" value="1"/>
</dbReference>
<feature type="binding site" evidence="12">
    <location>
        <position position="128"/>
    </location>
    <ligand>
        <name>Zn(2+)</name>
        <dbReference type="ChEBI" id="CHEBI:29105"/>
    </ligand>
</feature>
<dbReference type="InterPro" id="IPR002481">
    <property type="entry name" value="FUR"/>
</dbReference>
<feature type="binding site" evidence="13">
    <location>
        <position position="120"/>
    </location>
    <ligand>
        <name>Fe cation</name>
        <dbReference type="ChEBI" id="CHEBI:24875"/>
    </ligand>
</feature>
<dbReference type="EMBL" id="BMXG01000001">
    <property type="protein sequence ID" value="GHB90038.1"/>
    <property type="molecule type" value="Genomic_DNA"/>
</dbReference>
<evidence type="ECO:0000256" key="9">
    <source>
        <dbReference type="ARBA" id="ARBA00023015"/>
    </source>
</evidence>
<reference evidence="14" key="1">
    <citation type="journal article" date="2014" name="Int. J. Syst. Evol. Microbiol.">
        <title>Complete genome sequence of Corynebacterium casei LMG S-19264T (=DSM 44701T), isolated from a smear-ripened cheese.</title>
        <authorList>
            <consortium name="US DOE Joint Genome Institute (JGI-PGF)"/>
            <person name="Walter F."/>
            <person name="Albersmeier A."/>
            <person name="Kalinowski J."/>
            <person name="Ruckert C."/>
        </authorList>
    </citation>
    <scope>NUCLEOTIDE SEQUENCE</scope>
    <source>
        <strain evidence="14">KCTC 12870</strain>
    </source>
</reference>
<evidence type="ECO:0000256" key="4">
    <source>
        <dbReference type="ARBA" id="ARBA00020910"/>
    </source>
</evidence>
<evidence type="ECO:0000256" key="1">
    <source>
        <dbReference type="ARBA" id="ARBA00004496"/>
    </source>
</evidence>
<reference evidence="14" key="2">
    <citation type="submission" date="2020-09" db="EMBL/GenBank/DDBJ databases">
        <authorList>
            <person name="Sun Q."/>
            <person name="Kim S."/>
        </authorList>
    </citation>
    <scope>NUCLEOTIDE SEQUENCE</scope>
    <source>
        <strain evidence="14">KCTC 12870</strain>
    </source>
</reference>
<dbReference type="Pfam" id="PF01475">
    <property type="entry name" value="FUR"/>
    <property type="match status" value="1"/>
</dbReference>
<feature type="binding site" evidence="12">
    <location>
        <position position="131"/>
    </location>
    <ligand>
        <name>Zn(2+)</name>
        <dbReference type="ChEBI" id="CHEBI:29105"/>
    </ligand>
</feature>
<keyword evidence="7 12" id="KW-0479">Metal-binding</keyword>
<keyword evidence="13" id="KW-0408">Iron</keyword>
<keyword evidence="5" id="KW-0963">Cytoplasm</keyword>
<comment type="subcellular location">
    <subcellularLocation>
        <location evidence="1">Cytoplasm</location>
    </subcellularLocation>
</comment>
<keyword evidence="9" id="KW-0805">Transcription regulation</keyword>
<dbReference type="GO" id="GO:0005829">
    <property type="term" value="C:cytosol"/>
    <property type="evidence" value="ECO:0007669"/>
    <property type="project" value="TreeGrafter"/>
</dbReference>
<dbReference type="PANTHER" id="PTHR33202:SF2">
    <property type="entry name" value="FERRIC UPTAKE REGULATION PROTEIN"/>
    <property type="match status" value="1"/>
</dbReference>
<evidence type="ECO:0000256" key="3">
    <source>
        <dbReference type="ARBA" id="ARBA00011738"/>
    </source>
</evidence>
<dbReference type="PANTHER" id="PTHR33202">
    <property type="entry name" value="ZINC UPTAKE REGULATION PROTEIN"/>
    <property type="match status" value="1"/>
</dbReference>
<dbReference type="GO" id="GO:1900376">
    <property type="term" value="P:regulation of secondary metabolite biosynthetic process"/>
    <property type="evidence" value="ECO:0007669"/>
    <property type="project" value="TreeGrafter"/>
</dbReference>
<sequence>MLEALREHGMRITATRKRLVSVLFEAATPLSVEAIHRKLGRNTFDLVTLYRCLGAFEEASVLQVVRDEQGKALYEMIDTAHGHHHHVICRKCGKIDCLDACMIGPFEDAARKLGYEDLSHRLELYGLCAGCR</sequence>
<keyword evidence="11" id="KW-0804">Transcription</keyword>
<dbReference type="AlphaFoldDB" id="A0A8J3D8K0"/>
<dbReference type="InterPro" id="IPR043135">
    <property type="entry name" value="Fur_C"/>
</dbReference>
<protein>
    <recommendedName>
        <fullName evidence="4">Ferric uptake regulation protein</fullName>
    </recommendedName>
</protein>
<feature type="binding site" evidence="12">
    <location>
        <position position="89"/>
    </location>
    <ligand>
        <name>Zn(2+)</name>
        <dbReference type="ChEBI" id="CHEBI:29105"/>
    </ligand>
</feature>
<dbReference type="CDD" id="cd07153">
    <property type="entry name" value="Fur_like"/>
    <property type="match status" value="1"/>
</dbReference>
<dbReference type="InterPro" id="IPR036388">
    <property type="entry name" value="WH-like_DNA-bd_sf"/>
</dbReference>
<name>A0A8J3D8K0_9BACT</name>
<feature type="binding site" evidence="13">
    <location>
        <position position="83"/>
    </location>
    <ligand>
        <name>Fe cation</name>
        <dbReference type="ChEBI" id="CHEBI:24875"/>
    </ligand>
</feature>
<dbReference type="GO" id="GO:0000976">
    <property type="term" value="F:transcription cis-regulatory region binding"/>
    <property type="evidence" value="ECO:0007669"/>
    <property type="project" value="TreeGrafter"/>
</dbReference>
<dbReference type="InterPro" id="IPR036390">
    <property type="entry name" value="WH_DNA-bd_sf"/>
</dbReference>
<dbReference type="GO" id="GO:0045892">
    <property type="term" value="P:negative regulation of DNA-templated transcription"/>
    <property type="evidence" value="ECO:0007669"/>
    <property type="project" value="TreeGrafter"/>
</dbReference>
<comment type="cofactor">
    <cofactor evidence="12">
        <name>Zn(2+)</name>
        <dbReference type="ChEBI" id="CHEBI:29105"/>
    </cofactor>
    <text evidence="12">Binds 1 zinc ion per subunit.</text>
</comment>
<evidence type="ECO:0000256" key="13">
    <source>
        <dbReference type="PIRSR" id="PIRSR602481-2"/>
    </source>
</evidence>
<dbReference type="GO" id="GO:0003700">
    <property type="term" value="F:DNA-binding transcription factor activity"/>
    <property type="evidence" value="ECO:0007669"/>
    <property type="project" value="InterPro"/>
</dbReference>
<keyword evidence="10" id="KW-0238">DNA-binding</keyword>
<keyword evidence="6" id="KW-0678">Repressor</keyword>
<evidence type="ECO:0000313" key="15">
    <source>
        <dbReference type="Proteomes" id="UP000642829"/>
    </source>
</evidence>
<keyword evidence="8 12" id="KW-0862">Zinc</keyword>
<comment type="similarity">
    <text evidence="2">Belongs to the Fur family.</text>
</comment>
<comment type="caution">
    <text evidence="14">The sequence shown here is derived from an EMBL/GenBank/DDBJ whole genome shotgun (WGS) entry which is preliminary data.</text>
</comment>
<evidence type="ECO:0000256" key="10">
    <source>
        <dbReference type="ARBA" id="ARBA00023125"/>
    </source>
</evidence>
<comment type="subunit">
    <text evidence="3">Homodimer.</text>
</comment>
<evidence type="ECO:0000313" key="14">
    <source>
        <dbReference type="EMBL" id="GHB90038.1"/>
    </source>
</evidence>
<evidence type="ECO:0000256" key="2">
    <source>
        <dbReference type="ARBA" id="ARBA00007957"/>
    </source>
</evidence>
<proteinExistence type="inferred from homology"/>
<evidence type="ECO:0000256" key="6">
    <source>
        <dbReference type="ARBA" id="ARBA00022491"/>
    </source>
</evidence>
<evidence type="ECO:0000256" key="8">
    <source>
        <dbReference type="ARBA" id="ARBA00022833"/>
    </source>
</evidence>
<dbReference type="Gene3D" id="3.30.1490.190">
    <property type="match status" value="1"/>
</dbReference>
<accession>A0A8J3D8K0</accession>
<gene>
    <name evidence="14" type="primary">furB</name>
    <name evidence="14" type="ORF">GCM10007047_00800</name>
</gene>
<organism evidence="14 15">
    <name type="scientific">Cerasicoccus arenae</name>
    <dbReference type="NCBI Taxonomy" id="424488"/>
    <lineage>
        <taxon>Bacteria</taxon>
        <taxon>Pseudomonadati</taxon>
        <taxon>Verrucomicrobiota</taxon>
        <taxon>Opitutia</taxon>
        <taxon>Puniceicoccales</taxon>
        <taxon>Cerasicoccaceae</taxon>
        <taxon>Cerasicoccus</taxon>
    </lineage>
</organism>
<evidence type="ECO:0000256" key="7">
    <source>
        <dbReference type="ARBA" id="ARBA00022723"/>
    </source>
</evidence>
<keyword evidence="15" id="KW-1185">Reference proteome</keyword>
<evidence type="ECO:0000256" key="5">
    <source>
        <dbReference type="ARBA" id="ARBA00022490"/>
    </source>
</evidence>
<dbReference type="GO" id="GO:0008270">
    <property type="term" value="F:zinc ion binding"/>
    <property type="evidence" value="ECO:0007669"/>
    <property type="project" value="TreeGrafter"/>
</dbReference>
<evidence type="ECO:0000256" key="12">
    <source>
        <dbReference type="PIRSR" id="PIRSR602481-1"/>
    </source>
</evidence>
<dbReference type="Gene3D" id="1.10.10.10">
    <property type="entry name" value="Winged helix-like DNA-binding domain superfamily/Winged helix DNA-binding domain"/>
    <property type="match status" value="1"/>
</dbReference>
<evidence type="ECO:0000256" key="11">
    <source>
        <dbReference type="ARBA" id="ARBA00023163"/>
    </source>
</evidence>
<feature type="binding site" evidence="12">
    <location>
        <position position="92"/>
    </location>
    <ligand>
        <name>Zn(2+)</name>
        <dbReference type="ChEBI" id="CHEBI:29105"/>
    </ligand>
</feature>
<dbReference type="Proteomes" id="UP000642829">
    <property type="component" value="Unassembled WGS sequence"/>
</dbReference>